<name>A0ABR2ECP1_9ROSI</name>
<dbReference type="EMBL" id="JBBPBM010000016">
    <property type="protein sequence ID" value="KAK8557728.1"/>
    <property type="molecule type" value="Genomic_DNA"/>
</dbReference>
<evidence type="ECO:0000313" key="2">
    <source>
        <dbReference type="Proteomes" id="UP001472677"/>
    </source>
</evidence>
<proteinExistence type="predicted"/>
<dbReference type="Proteomes" id="UP001472677">
    <property type="component" value="Unassembled WGS sequence"/>
</dbReference>
<protein>
    <submittedName>
        <fullName evidence="1">Uncharacterized protein</fullName>
    </submittedName>
</protein>
<organism evidence="1 2">
    <name type="scientific">Hibiscus sabdariffa</name>
    <name type="common">roselle</name>
    <dbReference type="NCBI Taxonomy" id="183260"/>
    <lineage>
        <taxon>Eukaryota</taxon>
        <taxon>Viridiplantae</taxon>
        <taxon>Streptophyta</taxon>
        <taxon>Embryophyta</taxon>
        <taxon>Tracheophyta</taxon>
        <taxon>Spermatophyta</taxon>
        <taxon>Magnoliopsida</taxon>
        <taxon>eudicotyledons</taxon>
        <taxon>Gunneridae</taxon>
        <taxon>Pentapetalae</taxon>
        <taxon>rosids</taxon>
        <taxon>malvids</taxon>
        <taxon>Malvales</taxon>
        <taxon>Malvaceae</taxon>
        <taxon>Malvoideae</taxon>
        <taxon>Hibiscus</taxon>
    </lineage>
</organism>
<keyword evidence="2" id="KW-1185">Reference proteome</keyword>
<accession>A0ABR2ECP1</accession>
<evidence type="ECO:0000313" key="1">
    <source>
        <dbReference type="EMBL" id="KAK8557728.1"/>
    </source>
</evidence>
<gene>
    <name evidence="1" type="ORF">V6N12_009954</name>
</gene>
<sequence length="80" mass="9071">MENRLDLVEASNEENMGYLQRILNLLSKEVDDMEENSPGITPKTTSTPQLYDTANLKLLQTPTTTATQPIMKWTLALILY</sequence>
<comment type="caution">
    <text evidence="1">The sequence shown here is derived from an EMBL/GenBank/DDBJ whole genome shotgun (WGS) entry which is preliminary data.</text>
</comment>
<reference evidence="1 2" key="1">
    <citation type="journal article" date="2024" name="G3 (Bethesda)">
        <title>Genome assembly of Hibiscus sabdariffa L. provides insights into metabolisms of medicinal natural products.</title>
        <authorList>
            <person name="Kim T."/>
        </authorList>
    </citation>
    <scope>NUCLEOTIDE SEQUENCE [LARGE SCALE GENOMIC DNA]</scope>
    <source>
        <strain evidence="1">TK-2024</strain>
        <tissue evidence="1">Old leaves</tissue>
    </source>
</reference>